<evidence type="ECO:0000313" key="2">
    <source>
        <dbReference type="Proteomes" id="UP000030152"/>
    </source>
</evidence>
<dbReference type="RefSeq" id="WP_020213338.1">
    <property type="nucleotide sequence ID" value="NZ_JRLX01000005.1"/>
</dbReference>
<protein>
    <recommendedName>
        <fullName evidence="3">Lipoprotein</fullName>
    </recommendedName>
</protein>
<dbReference type="STRING" id="1121895.GCA_000378485_02180"/>
<dbReference type="AlphaFoldDB" id="A0A0A2M3Q5"/>
<dbReference type="Gene3D" id="3.40.1000.10">
    <property type="entry name" value="Mog1/PsbP, alpha/beta/alpha sandwich"/>
    <property type="match status" value="1"/>
</dbReference>
<name>A0A0A2M3Q5_9FLAO</name>
<dbReference type="EMBL" id="JRLX01000005">
    <property type="protein sequence ID" value="KGO87262.1"/>
    <property type="molecule type" value="Genomic_DNA"/>
</dbReference>
<evidence type="ECO:0008006" key="3">
    <source>
        <dbReference type="Google" id="ProtNLM"/>
    </source>
</evidence>
<gene>
    <name evidence="1" type="ORF">Q765_06230</name>
</gene>
<reference evidence="1 2" key="1">
    <citation type="submission" date="2013-09" db="EMBL/GenBank/DDBJ databases">
        <authorList>
            <person name="Zeng Z."/>
            <person name="Chen C."/>
        </authorList>
    </citation>
    <scope>NUCLEOTIDE SEQUENCE [LARGE SCALE GENOMIC DNA]</scope>
    <source>
        <strain evidence="1 2">WB 3.3-2</strain>
    </source>
</reference>
<evidence type="ECO:0000313" key="1">
    <source>
        <dbReference type="EMBL" id="KGO87262.1"/>
    </source>
</evidence>
<proteinExistence type="predicted"/>
<sequence>MKLKFIAAALTLFILTACKHTIETVKVEGKYTLDLPSFLNKTDDLNKAASLQYKNEMREFYVLVMDEPKENFHEVLNEGGLDYDRDLNGYSEILAKDIAKSSGIEITPKLQKTTINNLNARLLNFQGVVNGVNVYWKIAYIEGKNRYYQILTWTLPEKKEKNAEAMDAIINSFKETDKTKSH</sequence>
<organism evidence="1 2">
    <name type="scientific">Flavobacterium rivuli WB 3.3-2 = DSM 21788</name>
    <dbReference type="NCBI Taxonomy" id="1121895"/>
    <lineage>
        <taxon>Bacteria</taxon>
        <taxon>Pseudomonadati</taxon>
        <taxon>Bacteroidota</taxon>
        <taxon>Flavobacteriia</taxon>
        <taxon>Flavobacteriales</taxon>
        <taxon>Flavobacteriaceae</taxon>
        <taxon>Flavobacterium</taxon>
    </lineage>
</organism>
<keyword evidence="2" id="KW-1185">Reference proteome</keyword>
<dbReference type="Proteomes" id="UP000030152">
    <property type="component" value="Unassembled WGS sequence"/>
</dbReference>
<dbReference type="OrthoDB" id="1151021at2"/>
<accession>A0A0A2M3Q5</accession>
<comment type="caution">
    <text evidence="1">The sequence shown here is derived from an EMBL/GenBank/DDBJ whole genome shotgun (WGS) entry which is preliminary data.</text>
</comment>
<dbReference type="PROSITE" id="PS51257">
    <property type="entry name" value="PROKAR_LIPOPROTEIN"/>
    <property type="match status" value="1"/>
</dbReference>
<dbReference type="eggNOG" id="COG4969">
    <property type="taxonomic scope" value="Bacteria"/>
</dbReference>